<dbReference type="RefSeq" id="WP_017749711.1">
    <property type="nucleotide sequence ID" value="NZ_KQ976354.1"/>
</dbReference>
<gene>
    <name evidence="1" type="ORF">WA1_42635</name>
</gene>
<dbReference type="Proteomes" id="UP000076925">
    <property type="component" value="Unassembled WGS sequence"/>
</dbReference>
<keyword evidence="2" id="KW-1185">Reference proteome</keyword>
<reference evidence="1 2" key="1">
    <citation type="journal article" date="2013" name="Genome Biol. Evol.">
        <title>Genomes of Stigonematalean cyanobacteria (subsection V) and the evolution of oxygenic photosynthesis from prokaryotes to plastids.</title>
        <authorList>
            <person name="Dagan T."/>
            <person name="Roettger M."/>
            <person name="Stucken K."/>
            <person name="Landan G."/>
            <person name="Koch R."/>
            <person name="Major P."/>
            <person name="Gould S.B."/>
            <person name="Goremykin V.V."/>
            <person name="Rippka R."/>
            <person name="Tandeau de Marsac N."/>
            <person name="Gugger M."/>
            <person name="Lockhart P.J."/>
            <person name="Allen J.F."/>
            <person name="Brune I."/>
            <person name="Maus I."/>
            <person name="Puhler A."/>
            <person name="Martin W.F."/>
        </authorList>
    </citation>
    <scope>NUCLEOTIDE SEQUENCE [LARGE SCALE GENOMIC DNA]</scope>
    <source>
        <strain evidence="1 2">PCC 7110</strain>
    </source>
</reference>
<accession>A0A139WVF0</accession>
<dbReference type="EMBL" id="ANNX02000047">
    <property type="protein sequence ID" value="KYC36407.1"/>
    <property type="molecule type" value="Genomic_DNA"/>
</dbReference>
<name>A0A139WVF0_9CYAN</name>
<comment type="caution">
    <text evidence="1">The sequence shown here is derived from an EMBL/GenBank/DDBJ whole genome shotgun (WGS) entry which is preliminary data.</text>
</comment>
<proteinExistence type="predicted"/>
<evidence type="ECO:0000313" key="2">
    <source>
        <dbReference type="Proteomes" id="UP000076925"/>
    </source>
</evidence>
<dbReference type="AlphaFoldDB" id="A0A139WVF0"/>
<evidence type="ECO:0000313" key="1">
    <source>
        <dbReference type="EMBL" id="KYC36407.1"/>
    </source>
</evidence>
<protein>
    <submittedName>
        <fullName evidence="1">Uncharacterized protein</fullName>
    </submittedName>
</protein>
<organism evidence="1 2">
    <name type="scientific">Scytonema hofmannii PCC 7110</name>
    <dbReference type="NCBI Taxonomy" id="128403"/>
    <lineage>
        <taxon>Bacteria</taxon>
        <taxon>Bacillati</taxon>
        <taxon>Cyanobacteriota</taxon>
        <taxon>Cyanophyceae</taxon>
        <taxon>Nostocales</taxon>
        <taxon>Scytonemataceae</taxon>
        <taxon>Scytonema</taxon>
    </lineage>
</organism>
<sequence length="218" mass="24729">MGRKNKNQINHSVFNQMDRKALLECSQILGVETTRLIKGGIISELSNKQLRSGINRCLSQGTFPNRIERLAFFLEEWIPTELDAPDWDEIDPTEKVMELIEEVRSSFERLSDLQQLEVLTAWIENPQSSCCCEELDLTAETLGFSYEEIDDEYILVLPSPDLVATKIISMSDAGFYHSVIALAALSLPTEKYSKPPSIFCAGYNFLKELAEYFAFIAD</sequence>